<dbReference type="Proteomes" id="UP000015241">
    <property type="component" value="Unassembled WGS sequence"/>
</dbReference>
<evidence type="ECO:0000259" key="4">
    <source>
        <dbReference type="Pfam" id="PF10342"/>
    </source>
</evidence>
<dbReference type="PANTHER" id="PTHR40633:SF1">
    <property type="entry name" value="GPI ANCHORED SERINE-THREONINE RICH PROTEIN (AFU_ORTHOLOGUE AFUA_1G03630)"/>
    <property type="match status" value="1"/>
</dbReference>
<evidence type="ECO:0000256" key="3">
    <source>
        <dbReference type="SAM" id="SignalP"/>
    </source>
</evidence>
<dbReference type="eggNOG" id="ENOG502S56Q">
    <property type="taxonomic scope" value="Eukaryota"/>
</dbReference>
<dbReference type="EMBL" id="KE504222">
    <property type="protein sequence ID" value="EPS94816.1"/>
    <property type="molecule type" value="Genomic_DNA"/>
</dbReference>
<evidence type="ECO:0000256" key="1">
    <source>
        <dbReference type="ARBA" id="ARBA00022729"/>
    </source>
</evidence>
<dbReference type="InParanoid" id="S8DN60"/>
<organism evidence="5 6">
    <name type="scientific">Fomitopsis schrenkii</name>
    <name type="common">Brown rot fungus</name>
    <dbReference type="NCBI Taxonomy" id="2126942"/>
    <lineage>
        <taxon>Eukaryota</taxon>
        <taxon>Fungi</taxon>
        <taxon>Dikarya</taxon>
        <taxon>Basidiomycota</taxon>
        <taxon>Agaricomycotina</taxon>
        <taxon>Agaricomycetes</taxon>
        <taxon>Polyporales</taxon>
        <taxon>Fomitopsis</taxon>
    </lineage>
</organism>
<name>S8DN60_FOMSC</name>
<feature type="region of interest" description="Disordered" evidence="2">
    <location>
        <begin position="158"/>
        <end position="209"/>
    </location>
</feature>
<proteinExistence type="predicted"/>
<accession>S8DN60</accession>
<sequence length="209" mass="21435">MLSSVVVASVLLGAASVRAYPEPIVPSPGDVFNEGSDCNIAWNPDTTGTWVEMNIELMSGSNENMTFLEVVGTVDATDPSHTTLTYPCPDVDPNSAVYFYQFTSPYSDIVLWTTRFAIADINGTTTPPTETEVSGEQTVSWGNGCIVGQHTSAAPLYGQSTGDASATPTAVATDASSPSAATPTGVDSTLPSAADATSVAPSTTSAIAA</sequence>
<feature type="compositionally biased region" description="Low complexity" evidence="2">
    <location>
        <begin position="164"/>
        <end position="184"/>
    </location>
</feature>
<feature type="domain" description="Yeast cell wall synthesis Kre9/Knh1-like N-terminal" evidence="4">
    <location>
        <begin position="26"/>
        <end position="118"/>
    </location>
</feature>
<dbReference type="OrthoDB" id="2432613at2759"/>
<dbReference type="HOGENOM" id="CLU_078127_0_0_1"/>
<evidence type="ECO:0000313" key="5">
    <source>
        <dbReference type="EMBL" id="EPS94816.1"/>
    </source>
</evidence>
<feature type="chain" id="PRO_5004549982" description="Yeast cell wall synthesis Kre9/Knh1-like N-terminal domain-containing protein" evidence="3">
    <location>
        <begin position="20"/>
        <end position="209"/>
    </location>
</feature>
<feature type="compositionally biased region" description="Polar residues" evidence="2">
    <location>
        <begin position="199"/>
        <end position="209"/>
    </location>
</feature>
<keyword evidence="1 3" id="KW-0732">Signal</keyword>
<evidence type="ECO:0000256" key="2">
    <source>
        <dbReference type="SAM" id="MobiDB-lite"/>
    </source>
</evidence>
<reference evidence="5 6" key="1">
    <citation type="journal article" date="2012" name="Science">
        <title>The Paleozoic origin of enzymatic lignin decomposition reconstructed from 31 fungal genomes.</title>
        <authorList>
            <person name="Floudas D."/>
            <person name="Binder M."/>
            <person name="Riley R."/>
            <person name="Barry K."/>
            <person name="Blanchette R.A."/>
            <person name="Henrissat B."/>
            <person name="Martinez A.T."/>
            <person name="Otillar R."/>
            <person name="Spatafora J.W."/>
            <person name="Yadav J.S."/>
            <person name="Aerts A."/>
            <person name="Benoit I."/>
            <person name="Boyd A."/>
            <person name="Carlson A."/>
            <person name="Copeland A."/>
            <person name="Coutinho P.M."/>
            <person name="de Vries R.P."/>
            <person name="Ferreira P."/>
            <person name="Findley K."/>
            <person name="Foster B."/>
            <person name="Gaskell J."/>
            <person name="Glotzer D."/>
            <person name="Gorecki P."/>
            <person name="Heitman J."/>
            <person name="Hesse C."/>
            <person name="Hori C."/>
            <person name="Igarashi K."/>
            <person name="Jurgens J.A."/>
            <person name="Kallen N."/>
            <person name="Kersten P."/>
            <person name="Kohler A."/>
            <person name="Kuees U."/>
            <person name="Kumar T.K.A."/>
            <person name="Kuo A."/>
            <person name="LaButti K."/>
            <person name="Larrondo L.F."/>
            <person name="Lindquist E."/>
            <person name="Ling A."/>
            <person name="Lombard V."/>
            <person name="Lucas S."/>
            <person name="Lundell T."/>
            <person name="Martin R."/>
            <person name="McLaughlin D.J."/>
            <person name="Morgenstern I."/>
            <person name="Morin E."/>
            <person name="Murat C."/>
            <person name="Nagy L.G."/>
            <person name="Nolan M."/>
            <person name="Ohm R.A."/>
            <person name="Patyshakuliyeva A."/>
            <person name="Rokas A."/>
            <person name="Ruiz-Duenas F.J."/>
            <person name="Sabat G."/>
            <person name="Salamov A."/>
            <person name="Samejima M."/>
            <person name="Schmutz J."/>
            <person name="Slot J.C."/>
            <person name="St John F."/>
            <person name="Stenlid J."/>
            <person name="Sun H."/>
            <person name="Sun S."/>
            <person name="Syed K."/>
            <person name="Tsang A."/>
            <person name="Wiebenga A."/>
            <person name="Young D."/>
            <person name="Pisabarro A."/>
            <person name="Eastwood D.C."/>
            <person name="Martin F."/>
            <person name="Cullen D."/>
            <person name="Grigoriev I.V."/>
            <person name="Hibbett D.S."/>
        </authorList>
    </citation>
    <scope>NUCLEOTIDE SEQUENCE</scope>
    <source>
        <strain evidence="6">FP-58527</strain>
    </source>
</reference>
<protein>
    <recommendedName>
        <fullName evidence="4">Yeast cell wall synthesis Kre9/Knh1-like N-terminal domain-containing protein</fullName>
    </recommendedName>
</protein>
<dbReference type="AlphaFoldDB" id="S8DN60"/>
<feature type="signal peptide" evidence="3">
    <location>
        <begin position="1"/>
        <end position="19"/>
    </location>
</feature>
<dbReference type="Pfam" id="PF10342">
    <property type="entry name" value="Kre9_KNH"/>
    <property type="match status" value="1"/>
</dbReference>
<dbReference type="InterPro" id="IPR018466">
    <property type="entry name" value="Kre9/Knh1-like_N"/>
</dbReference>
<dbReference type="STRING" id="743788.S8DN60"/>
<dbReference type="InterPro" id="IPR052982">
    <property type="entry name" value="SRP1/TIP1-like"/>
</dbReference>
<keyword evidence="6" id="KW-1185">Reference proteome</keyword>
<dbReference type="PANTHER" id="PTHR40633">
    <property type="entry name" value="MATRIX PROTEIN, PUTATIVE (AFU_ORTHOLOGUE AFUA_8G05410)-RELATED"/>
    <property type="match status" value="1"/>
</dbReference>
<gene>
    <name evidence="5" type="ORF">FOMPIDRAFT_1133678</name>
</gene>
<feature type="non-terminal residue" evidence="5">
    <location>
        <position position="209"/>
    </location>
</feature>
<evidence type="ECO:0000313" key="6">
    <source>
        <dbReference type="Proteomes" id="UP000015241"/>
    </source>
</evidence>